<feature type="binding site" evidence="9">
    <location>
        <position position="131"/>
    </location>
    <ligand>
        <name>Ca(2+)</name>
        <dbReference type="ChEBI" id="CHEBI:29108"/>
        <note>structural</note>
    </ligand>
</feature>
<dbReference type="CTD" id="20245678"/>
<feature type="binding site" evidence="8">
    <location>
        <position position="77"/>
    </location>
    <ligand>
        <name>a protein</name>
        <dbReference type="ChEBI" id="CHEBI:16541"/>
    </ligand>
    <ligandPart>
        <name>C-terminal Xaa-(2S)-2-hydroxyglycine residue</name>
        <dbReference type="ChEBI" id="CHEBI:142768"/>
    </ligandPart>
</feature>
<dbReference type="Pfam" id="PF01436">
    <property type="entry name" value="NHL"/>
    <property type="match status" value="1"/>
</dbReference>
<dbReference type="GO" id="GO:0004598">
    <property type="term" value="F:peptidylamidoglycolate lyase activity"/>
    <property type="evidence" value="ECO:0007669"/>
    <property type="project" value="UniProtKB-EC"/>
</dbReference>
<evidence type="ECO:0000256" key="9">
    <source>
        <dbReference type="PIRSR" id="PIRSR600720-2"/>
    </source>
</evidence>
<dbReference type="PRINTS" id="PR00790">
    <property type="entry name" value="PAMONOXGNASE"/>
</dbReference>
<dbReference type="AlphaFoldDB" id="V4ABW7"/>
<dbReference type="HOGENOM" id="CLU_037899_6_0_1"/>
<feature type="binding site" evidence="8">
    <location>
        <position position="196"/>
    </location>
    <ligand>
        <name>a protein</name>
        <dbReference type="ChEBI" id="CHEBI:16541"/>
    </ligand>
    <ligandPart>
        <name>C-terminal Xaa-(2S)-2-hydroxyglycine residue</name>
        <dbReference type="ChEBI" id="CHEBI:142768"/>
    </ligandPart>
</feature>
<sequence>MLFTVQCVLVATLAVFARAYPNQAGYDLRDSLYQLYRDDGPREALLEDSHWPNAEIKLGQVGGLAVAPNDNLVVFHRGNRRWSWDTFNSDNTYALKSLGPIVNDTLVHIDTKTGKKTNSHGSNLFYMPHGLTIDAEGNHWLTDVALHQVFRFPPGAKSADLTLGTAFIPGDSDTTFCKPTDVAVASNGDFFVADGYCNSRILKFSKNGTLLNKWGRSRDSGEELVDDMFKIPHSLSLIENHDVLCVADREDRRVICYNAGIQDPSKTGEPTIYLVQPNEIGRVFAIEYSPLDKLMYAVVDPSTNNLNARGFAIDMSTGQKLPFGIIEKSVDSQPHDVTVSPNGNDVYLGDIGTLGSRVYRFSNNQKNYFGKSFGWF</sequence>
<feature type="repeat" description="NHL" evidence="11">
    <location>
        <begin position="170"/>
        <end position="207"/>
    </location>
</feature>
<protein>
    <recommendedName>
        <fullName evidence="1">peptidylamidoglycolate lyase</fullName>
        <ecNumber evidence="1">4.3.2.5</ecNumber>
    </recommendedName>
</protein>
<evidence type="ECO:0000256" key="5">
    <source>
        <dbReference type="ARBA" id="ARBA00023157"/>
    </source>
</evidence>
<dbReference type="GO" id="GO:0005576">
    <property type="term" value="C:extracellular region"/>
    <property type="evidence" value="ECO:0007669"/>
    <property type="project" value="TreeGrafter"/>
</dbReference>
<dbReference type="InterPro" id="IPR000720">
    <property type="entry name" value="PHM/PAL"/>
</dbReference>
<feature type="binding site" evidence="9">
    <location>
        <position position="335"/>
    </location>
    <ligand>
        <name>Zn(2+)</name>
        <dbReference type="ChEBI" id="CHEBI:29105"/>
        <note>catalytic</note>
    </ligand>
</feature>
<keyword evidence="14" id="KW-1185">Reference proteome</keyword>
<dbReference type="OrthoDB" id="10018185at2759"/>
<dbReference type="EMBL" id="KB202050">
    <property type="protein sequence ID" value="ESO92580.1"/>
    <property type="molecule type" value="Genomic_DNA"/>
</dbReference>
<dbReference type="SUPFAM" id="SSF101898">
    <property type="entry name" value="NHL repeat"/>
    <property type="match status" value="1"/>
</dbReference>
<reference evidence="13 14" key="1">
    <citation type="journal article" date="2013" name="Nature">
        <title>Insights into bilaterian evolution from three spiralian genomes.</title>
        <authorList>
            <person name="Simakov O."/>
            <person name="Marletaz F."/>
            <person name="Cho S.J."/>
            <person name="Edsinger-Gonzales E."/>
            <person name="Havlak P."/>
            <person name="Hellsten U."/>
            <person name="Kuo D.H."/>
            <person name="Larsson T."/>
            <person name="Lv J."/>
            <person name="Arendt D."/>
            <person name="Savage R."/>
            <person name="Osoegawa K."/>
            <person name="de Jong P."/>
            <person name="Grimwood J."/>
            <person name="Chapman J.A."/>
            <person name="Shapiro H."/>
            <person name="Aerts A."/>
            <person name="Otillar R.P."/>
            <person name="Terry A.Y."/>
            <person name="Boore J.L."/>
            <person name="Grigoriev I.V."/>
            <person name="Lindberg D.R."/>
            <person name="Seaver E.C."/>
            <person name="Weisblat D.A."/>
            <person name="Putnam N.H."/>
            <person name="Rokhsar D.S."/>
        </authorList>
    </citation>
    <scope>NUCLEOTIDE SEQUENCE [LARGE SCALE GENOMIC DNA]</scope>
</reference>
<dbReference type="PANTHER" id="PTHR10680">
    <property type="entry name" value="PEPTIDYL-GLYCINE ALPHA-AMIDATING MONOOXYGENASE"/>
    <property type="match status" value="1"/>
</dbReference>
<evidence type="ECO:0000256" key="11">
    <source>
        <dbReference type="PROSITE-ProRule" id="PRU00504"/>
    </source>
</evidence>
<keyword evidence="6" id="KW-0325">Glycoprotein</keyword>
<dbReference type="GO" id="GO:0046872">
    <property type="term" value="F:metal ion binding"/>
    <property type="evidence" value="ECO:0007669"/>
    <property type="project" value="UniProtKB-KW"/>
</dbReference>
<evidence type="ECO:0000256" key="2">
    <source>
        <dbReference type="ARBA" id="ARBA00022723"/>
    </source>
</evidence>
<dbReference type="GeneID" id="20245678"/>
<feature type="binding site" evidence="9">
    <location>
        <position position="129"/>
    </location>
    <ligand>
        <name>Zn(2+)</name>
        <dbReference type="ChEBI" id="CHEBI:29105"/>
        <note>catalytic</note>
    </ligand>
</feature>
<comment type="cofactor">
    <cofactor evidence="9">
        <name>Zn(2+)</name>
        <dbReference type="ChEBI" id="CHEBI:29105"/>
    </cofactor>
    <text evidence="9">Binds one Zn(2+) ion per subunit.</text>
</comment>
<keyword evidence="2 9" id="KW-0479">Metal-binding</keyword>
<dbReference type="PROSITE" id="PS51125">
    <property type="entry name" value="NHL"/>
    <property type="match status" value="1"/>
</dbReference>
<dbReference type="PANTHER" id="PTHR10680:SF36">
    <property type="entry name" value="PEPTIDYL-ALPHA-HYDROXYGLYCINE ALPHA-AMIDATING LYASE 1"/>
    <property type="match status" value="1"/>
</dbReference>
<feature type="binding site" evidence="9">
    <location>
        <position position="336"/>
    </location>
    <ligand>
        <name>Ca(2+)</name>
        <dbReference type="ChEBI" id="CHEBI:29108"/>
        <note>structural</note>
    </ligand>
</feature>
<dbReference type="EC" id="4.3.2.5" evidence="1"/>
<feature type="signal peptide" evidence="12">
    <location>
        <begin position="1"/>
        <end position="19"/>
    </location>
</feature>
<feature type="disulfide bond" evidence="10">
    <location>
        <begin position="245"/>
        <end position="256"/>
    </location>
</feature>
<keyword evidence="9" id="KW-0862">Zinc</keyword>
<keyword evidence="5 10" id="KW-1015">Disulfide bond</keyword>
<proteinExistence type="predicted"/>
<keyword evidence="7" id="KW-0456">Lyase</keyword>
<evidence type="ECO:0000256" key="3">
    <source>
        <dbReference type="ARBA" id="ARBA00022729"/>
    </source>
</evidence>
<name>V4ABW7_LOTGI</name>
<feature type="disulfide bond" evidence="10">
    <location>
        <begin position="177"/>
        <end position="197"/>
    </location>
</feature>
<evidence type="ECO:0000256" key="10">
    <source>
        <dbReference type="PIRSR" id="PIRSR600720-3"/>
    </source>
</evidence>
<dbReference type="Proteomes" id="UP000030746">
    <property type="component" value="Unassembled WGS sequence"/>
</dbReference>
<dbReference type="GO" id="GO:0016020">
    <property type="term" value="C:membrane"/>
    <property type="evidence" value="ECO:0007669"/>
    <property type="project" value="InterPro"/>
</dbReference>
<accession>V4ABW7</accession>
<feature type="binding site" evidence="8">
    <location>
        <position position="249"/>
    </location>
    <ligand>
        <name>a protein</name>
        <dbReference type="ChEBI" id="CHEBI:16541"/>
    </ligand>
    <ligandPart>
        <name>C-terminal Xaa-(2S)-2-hydroxyglycine residue</name>
        <dbReference type="ChEBI" id="CHEBI:142768"/>
    </ligandPart>
</feature>
<dbReference type="CDD" id="cd14958">
    <property type="entry name" value="NHL_PAL_like"/>
    <property type="match status" value="1"/>
</dbReference>
<feature type="chain" id="PRO_5004716742" description="peptidylamidoglycolate lyase" evidence="12">
    <location>
        <begin position="20"/>
        <end position="376"/>
    </location>
</feature>
<keyword evidence="9" id="KW-0106">Calcium</keyword>
<evidence type="ECO:0000313" key="14">
    <source>
        <dbReference type="Proteomes" id="UP000030746"/>
    </source>
</evidence>
<evidence type="ECO:0000256" key="12">
    <source>
        <dbReference type="SAM" id="SignalP"/>
    </source>
</evidence>
<evidence type="ECO:0000256" key="7">
    <source>
        <dbReference type="ARBA" id="ARBA00023239"/>
    </source>
</evidence>
<gene>
    <name evidence="13" type="ORF">LOTGIDRAFT_204047</name>
</gene>
<dbReference type="InterPro" id="IPR011042">
    <property type="entry name" value="6-blade_b-propeller_TolB-like"/>
</dbReference>
<dbReference type="RefSeq" id="XP_009056721.1">
    <property type="nucleotide sequence ID" value="XM_009058473.1"/>
</dbReference>
<dbReference type="Gene3D" id="2.120.10.30">
    <property type="entry name" value="TolB, C-terminal domain"/>
    <property type="match status" value="1"/>
</dbReference>
<evidence type="ECO:0000256" key="1">
    <source>
        <dbReference type="ARBA" id="ARBA00012343"/>
    </source>
</evidence>
<feature type="binding site" evidence="9">
    <location>
        <position position="64"/>
    </location>
    <ligand>
        <name>Ca(2+)</name>
        <dbReference type="ChEBI" id="CHEBI:29108"/>
        <note>structural</note>
    </ligand>
</feature>
<evidence type="ECO:0000313" key="13">
    <source>
        <dbReference type="EMBL" id="ESO92580.1"/>
    </source>
</evidence>
<keyword evidence="4" id="KW-0677">Repeat</keyword>
<dbReference type="KEGG" id="lgi:LOTGIDRAFT_204047"/>
<dbReference type="OMA" id="NWPTDQH"/>
<feature type="binding site" evidence="9">
    <location>
        <position position="233"/>
    </location>
    <ligand>
        <name>Zn(2+)</name>
        <dbReference type="ChEBI" id="CHEBI:29105"/>
        <note>catalytic</note>
    </ligand>
</feature>
<evidence type="ECO:0000256" key="8">
    <source>
        <dbReference type="PIRSR" id="PIRSR600720-1"/>
    </source>
</evidence>
<evidence type="ECO:0000256" key="4">
    <source>
        <dbReference type="ARBA" id="ARBA00022737"/>
    </source>
</evidence>
<organism evidence="13 14">
    <name type="scientific">Lottia gigantea</name>
    <name type="common">Giant owl limpet</name>
    <dbReference type="NCBI Taxonomy" id="225164"/>
    <lineage>
        <taxon>Eukaryota</taxon>
        <taxon>Metazoa</taxon>
        <taxon>Spiralia</taxon>
        <taxon>Lophotrochozoa</taxon>
        <taxon>Mollusca</taxon>
        <taxon>Gastropoda</taxon>
        <taxon>Patellogastropoda</taxon>
        <taxon>Lottioidea</taxon>
        <taxon>Lottiidae</taxon>
        <taxon>Lottia</taxon>
    </lineage>
</organism>
<keyword evidence="3 12" id="KW-0732">Signal</keyword>
<evidence type="ECO:0000256" key="6">
    <source>
        <dbReference type="ARBA" id="ARBA00023180"/>
    </source>
</evidence>
<dbReference type="InterPro" id="IPR001258">
    <property type="entry name" value="NHL_repeat"/>
</dbReference>
<dbReference type="GO" id="GO:0006518">
    <property type="term" value="P:peptide metabolic process"/>
    <property type="evidence" value="ECO:0007669"/>
    <property type="project" value="InterPro"/>
</dbReference>